<proteinExistence type="predicted"/>
<evidence type="ECO:0000256" key="2">
    <source>
        <dbReference type="SAM" id="Phobius"/>
    </source>
</evidence>
<organism evidence="3 4">
    <name type="scientific">Aldrovandia affinis</name>
    <dbReference type="NCBI Taxonomy" id="143900"/>
    <lineage>
        <taxon>Eukaryota</taxon>
        <taxon>Metazoa</taxon>
        <taxon>Chordata</taxon>
        <taxon>Craniata</taxon>
        <taxon>Vertebrata</taxon>
        <taxon>Euteleostomi</taxon>
        <taxon>Actinopterygii</taxon>
        <taxon>Neopterygii</taxon>
        <taxon>Teleostei</taxon>
        <taxon>Notacanthiformes</taxon>
        <taxon>Halosauridae</taxon>
        <taxon>Aldrovandia</taxon>
    </lineage>
</organism>
<reference evidence="3" key="1">
    <citation type="journal article" date="2023" name="Science">
        <title>Genome structures resolve the early diversification of teleost fishes.</title>
        <authorList>
            <person name="Parey E."/>
            <person name="Louis A."/>
            <person name="Montfort J."/>
            <person name="Bouchez O."/>
            <person name="Roques C."/>
            <person name="Iampietro C."/>
            <person name="Lluch J."/>
            <person name="Castinel A."/>
            <person name="Donnadieu C."/>
            <person name="Desvignes T."/>
            <person name="Floi Bucao C."/>
            <person name="Jouanno E."/>
            <person name="Wen M."/>
            <person name="Mejri S."/>
            <person name="Dirks R."/>
            <person name="Jansen H."/>
            <person name="Henkel C."/>
            <person name="Chen W.J."/>
            <person name="Zahm M."/>
            <person name="Cabau C."/>
            <person name="Klopp C."/>
            <person name="Thompson A.W."/>
            <person name="Robinson-Rechavi M."/>
            <person name="Braasch I."/>
            <person name="Lecointre G."/>
            <person name="Bobe J."/>
            <person name="Postlethwait J.H."/>
            <person name="Berthelot C."/>
            <person name="Roest Crollius H."/>
            <person name="Guiguen Y."/>
        </authorList>
    </citation>
    <scope>NUCLEOTIDE SEQUENCE</scope>
    <source>
        <strain evidence="3">NC1722</strain>
    </source>
</reference>
<protein>
    <recommendedName>
        <fullName evidence="5">Collagen alpha-1(XXV) chain</fullName>
    </recommendedName>
</protein>
<keyword evidence="2" id="KW-0472">Membrane</keyword>
<feature type="transmembrane region" description="Helical" evidence="2">
    <location>
        <begin position="47"/>
        <end position="69"/>
    </location>
</feature>
<name>A0AAD7WJM0_9TELE</name>
<keyword evidence="2" id="KW-1133">Transmembrane helix</keyword>
<keyword evidence="4" id="KW-1185">Reference proteome</keyword>
<dbReference type="EMBL" id="JAINUG010000084">
    <property type="protein sequence ID" value="KAJ8399357.1"/>
    <property type="molecule type" value="Genomic_DNA"/>
</dbReference>
<dbReference type="AlphaFoldDB" id="A0AAD7WJM0"/>
<accession>A0AAD7WJM0</accession>
<dbReference type="Proteomes" id="UP001221898">
    <property type="component" value="Unassembled WGS sequence"/>
</dbReference>
<gene>
    <name evidence="3" type="ORF">AAFF_G00413950</name>
</gene>
<evidence type="ECO:0000313" key="4">
    <source>
        <dbReference type="Proteomes" id="UP001221898"/>
    </source>
</evidence>
<feature type="region of interest" description="Disordered" evidence="1">
    <location>
        <begin position="203"/>
        <end position="228"/>
    </location>
</feature>
<comment type="caution">
    <text evidence="3">The sequence shown here is derived from an EMBL/GenBank/DDBJ whole genome shotgun (WGS) entry which is preliminary data.</text>
</comment>
<sequence>MRCACGGATWGNTVNMKAAERSTQHARSAEDMERKAVSRARPRCCRAFASVLSLLFSVASLAYCVFLSVQTSEIRTRVAELENGNAELLYRPVPGFAMDTLNSLIHDRVDQLLSQRSYEHLAKIRVARQAPPDCNCPPAVIAVTSGLLVLSFRPVRQLSAHLISAPCPSRSDSTPVKRPHRMETLSHTAACHLSRYPPVHIQNLAPQAPAPAPSHMGSNEPEGGPGGQAVLRMLQRAAVPV</sequence>
<keyword evidence="2" id="KW-0812">Transmembrane</keyword>
<evidence type="ECO:0008006" key="5">
    <source>
        <dbReference type="Google" id="ProtNLM"/>
    </source>
</evidence>
<evidence type="ECO:0000313" key="3">
    <source>
        <dbReference type="EMBL" id="KAJ8399357.1"/>
    </source>
</evidence>
<evidence type="ECO:0000256" key="1">
    <source>
        <dbReference type="SAM" id="MobiDB-lite"/>
    </source>
</evidence>